<evidence type="ECO:0000256" key="2">
    <source>
        <dbReference type="ARBA" id="ARBA00022692"/>
    </source>
</evidence>
<keyword evidence="2 5" id="KW-0812">Transmembrane</keyword>
<dbReference type="InterPro" id="IPR000292">
    <property type="entry name" value="For/NO2_transpt"/>
</dbReference>
<feature type="transmembrane region" description="Helical" evidence="5">
    <location>
        <begin position="165"/>
        <end position="186"/>
    </location>
</feature>
<evidence type="ECO:0000313" key="7">
    <source>
        <dbReference type="Proteomes" id="UP001596406"/>
    </source>
</evidence>
<feature type="transmembrane region" description="Helical" evidence="5">
    <location>
        <begin position="37"/>
        <end position="62"/>
    </location>
</feature>
<dbReference type="EMBL" id="JBHSXM010000001">
    <property type="protein sequence ID" value="MFC6834920.1"/>
    <property type="molecule type" value="Genomic_DNA"/>
</dbReference>
<dbReference type="RefSeq" id="WP_304446631.1">
    <property type="nucleotide sequence ID" value="NZ_JARRAH010000001.1"/>
</dbReference>
<feature type="transmembrane region" description="Helical" evidence="5">
    <location>
        <begin position="236"/>
        <end position="258"/>
    </location>
</feature>
<organism evidence="6 7">
    <name type="scientific">Halomarina ordinaria</name>
    <dbReference type="NCBI Taxonomy" id="3033939"/>
    <lineage>
        <taxon>Archaea</taxon>
        <taxon>Methanobacteriati</taxon>
        <taxon>Methanobacteriota</taxon>
        <taxon>Stenosarchaea group</taxon>
        <taxon>Halobacteria</taxon>
        <taxon>Halobacteriales</taxon>
        <taxon>Natronomonadaceae</taxon>
        <taxon>Halomarina</taxon>
    </lineage>
</organism>
<protein>
    <submittedName>
        <fullName evidence="6">Formate/nitrite transporter family protein</fullName>
    </submittedName>
</protein>
<dbReference type="Pfam" id="PF01226">
    <property type="entry name" value="Form_Nir_trans"/>
    <property type="match status" value="1"/>
</dbReference>
<keyword evidence="4 5" id="KW-0472">Membrane</keyword>
<reference evidence="6 7" key="1">
    <citation type="journal article" date="2019" name="Int. J. Syst. Evol. Microbiol.">
        <title>The Global Catalogue of Microorganisms (GCM) 10K type strain sequencing project: providing services to taxonomists for standard genome sequencing and annotation.</title>
        <authorList>
            <consortium name="The Broad Institute Genomics Platform"/>
            <consortium name="The Broad Institute Genome Sequencing Center for Infectious Disease"/>
            <person name="Wu L."/>
            <person name="Ma J."/>
        </authorList>
    </citation>
    <scope>NUCLEOTIDE SEQUENCE [LARGE SCALE GENOMIC DNA]</scope>
    <source>
        <strain evidence="6 7">PSRA2</strain>
    </source>
</reference>
<gene>
    <name evidence="6" type="ORF">ACFQHK_00190</name>
</gene>
<keyword evidence="7" id="KW-1185">Reference proteome</keyword>
<sequence length="280" mass="29639">MVDQQTAGSTTDSRNFKQILEKQVENAIRELRRSNGALVVSGLAAGMNVSFGALFMAMALTFMPEFGSDLAKQLTLASVSAVGFLLVMIGQTELFTAHTTMAWLPVLSGHADLRDLGRLWSIIYAANLVGCTVFAGLVSVLGPALGIVSPSSFGSLAEALLPFSWWTILLSGVVAGWLMGLATWLLAASRETVSGVLVVFVVTAGIGFGPFHHSLLGTTEVLGAMFLGTGVTLAQFGHFLLWTTLGNIVGGFVFVALLNYGQIYYGDTPDSVDVDPENIE</sequence>
<feature type="transmembrane region" description="Helical" evidence="5">
    <location>
        <begin position="82"/>
        <end position="107"/>
    </location>
</feature>
<keyword evidence="3 5" id="KW-1133">Transmembrane helix</keyword>
<name>A0ABD5U5W3_9EURY</name>
<dbReference type="Proteomes" id="UP001596406">
    <property type="component" value="Unassembled WGS sequence"/>
</dbReference>
<dbReference type="InterPro" id="IPR023271">
    <property type="entry name" value="Aquaporin-like"/>
</dbReference>
<dbReference type="PANTHER" id="PTHR30520:SF2">
    <property type="entry name" value="INNER MEMBRANE PROTEIN YFDC"/>
    <property type="match status" value="1"/>
</dbReference>
<evidence type="ECO:0000256" key="1">
    <source>
        <dbReference type="ARBA" id="ARBA00004141"/>
    </source>
</evidence>
<accession>A0ABD5U5W3</accession>
<dbReference type="GO" id="GO:0016020">
    <property type="term" value="C:membrane"/>
    <property type="evidence" value="ECO:0007669"/>
    <property type="project" value="UniProtKB-SubCell"/>
</dbReference>
<comment type="caution">
    <text evidence="6">The sequence shown here is derived from an EMBL/GenBank/DDBJ whole genome shotgun (WGS) entry which is preliminary data.</text>
</comment>
<evidence type="ECO:0000256" key="4">
    <source>
        <dbReference type="ARBA" id="ARBA00023136"/>
    </source>
</evidence>
<evidence type="ECO:0000256" key="3">
    <source>
        <dbReference type="ARBA" id="ARBA00022989"/>
    </source>
</evidence>
<feature type="transmembrane region" description="Helical" evidence="5">
    <location>
        <begin position="119"/>
        <end position="145"/>
    </location>
</feature>
<proteinExistence type="predicted"/>
<dbReference type="AlphaFoldDB" id="A0ABD5U5W3"/>
<evidence type="ECO:0000313" key="6">
    <source>
        <dbReference type="EMBL" id="MFC6834920.1"/>
    </source>
</evidence>
<evidence type="ECO:0000256" key="5">
    <source>
        <dbReference type="SAM" id="Phobius"/>
    </source>
</evidence>
<feature type="transmembrane region" description="Helical" evidence="5">
    <location>
        <begin position="193"/>
        <end position="216"/>
    </location>
</feature>
<comment type="subcellular location">
    <subcellularLocation>
        <location evidence="1">Membrane</location>
        <topology evidence="1">Multi-pass membrane protein</topology>
    </subcellularLocation>
</comment>
<dbReference type="PANTHER" id="PTHR30520">
    <property type="entry name" value="FORMATE TRANSPORTER-RELATED"/>
    <property type="match status" value="1"/>
</dbReference>
<dbReference type="Gene3D" id="1.20.1080.10">
    <property type="entry name" value="Glycerol uptake facilitator protein"/>
    <property type="match status" value="1"/>
</dbReference>